<protein>
    <submittedName>
        <fullName evidence="1">Uncharacterized protein</fullName>
    </submittedName>
</protein>
<dbReference type="AlphaFoldDB" id="A0AAV5K2S9"/>
<accession>A0AAV5K2S9</accession>
<reference evidence="1 2" key="1">
    <citation type="journal article" date="2021" name="Commun. Biol.">
        <title>The genome of Shorea leprosula (Dipterocarpaceae) highlights the ecological relevance of drought in aseasonal tropical rainforests.</title>
        <authorList>
            <person name="Ng K.K.S."/>
            <person name="Kobayashi M.J."/>
            <person name="Fawcett J.A."/>
            <person name="Hatakeyama M."/>
            <person name="Paape T."/>
            <person name="Ng C.H."/>
            <person name="Ang C.C."/>
            <person name="Tnah L.H."/>
            <person name="Lee C.T."/>
            <person name="Nishiyama T."/>
            <person name="Sese J."/>
            <person name="O'Brien M.J."/>
            <person name="Copetti D."/>
            <person name="Mohd Noor M.I."/>
            <person name="Ong R.C."/>
            <person name="Putra M."/>
            <person name="Sireger I.Z."/>
            <person name="Indrioko S."/>
            <person name="Kosugi Y."/>
            <person name="Izuno A."/>
            <person name="Isagi Y."/>
            <person name="Lee S.L."/>
            <person name="Shimizu K.K."/>
        </authorList>
    </citation>
    <scope>NUCLEOTIDE SEQUENCE [LARGE SCALE GENOMIC DNA]</scope>
    <source>
        <strain evidence="1">214</strain>
    </source>
</reference>
<dbReference type="Proteomes" id="UP001054252">
    <property type="component" value="Unassembled WGS sequence"/>
</dbReference>
<dbReference type="EMBL" id="BPVZ01000056">
    <property type="protein sequence ID" value="GKV21248.1"/>
    <property type="molecule type" value="Genomic_DNA"/>
</dbReference>
<comment type="caution">
    <text evidence="1">The sequence shown here is derived from an EMBL/GenBank/DDBJ whole genome shotgun (WGS) entry which is preliminary data.</text>
</comment>
<keyword evidence="2" id="KW-1185">Reference proteome</keyword>
<name>A0AAV5K2S9_9ROSI</name>
<gene>
    <name evidence="1" type="ORF">SLEP1_g31246</name>
</gene>
<evidence type="ECO:0000313" key="1">
    <source>
        <dbReference type="EMBL" id="GKV21248.1"/>
    </source>
</evidence>
<proteinExistence type="predicted"/>
<sequence>MLSTFSFLKLPHFLVTKYLPQLYALYLAGRILLAGQLLHGLPYSHIYHCSTPAI</sequence>
<evidence type="ECO:0000313" key="2">
    <source>
        <dbReference type="Proteomes" id="UP001054252"/>
    </source>
</evidence>
<organism evidence="1 2">
    <name type="scientific">Rubroshorea leprosula</name>
    <dbReference type="NCBI Taxonomy" id="152421"/>
    <lineage>
        <taxon>Eukaryota</taxon>
        <taxon>Viridiplantae</taxon>
        <taxon>Streptophyta</taxon>
        <taxon>Embryophyta</taxon>
        <taxon>Tracheophyta</taxon>
        <taxon>Spermatophyta</taxon>
        <taxon>Magnoliopsida</taxon>
        <taxon>eudicotyledons</taxon>
        <taxon>Gunneridae</taxon>
        <taxon>Pentapetalae</taxon>
        <taxon>rosids</taxon>
        <taxon>malvids</taxon>
        <taxon>Malvales</taxon>
        <taxon>Dipterocarpaceae</taxon>
        <taxon>Rubroshorea</taxon>
    </lineage>
</organism>